<dbReference type="Proteomes" id="UP000002748">
    <property type="component" value="Unassembled WGS sequence"/>
</dbReference>
<dbReference type="OrthoDB" id="2594551at2759"/>
<dbReference type="VEuPathDB" id="FungiDB:A1Q1_07979"/>
<protein>
    <submittedName>
        <fullName evidence="2">Uncharacterized protein</fullName>
    </submittedName>
</protein>
<dbReference type="AlphaFoldDB" id="J5TGX8"/>
<comment type="caution">
    <text evidence="2">The sequence shown here is derived from an EMBL/GenBank/DDBJ whole genome shotgun (WGS) entry which is preliminary data.</text>
</comment>
<accession>J5TGX8</accession>
<dbReference type="Pfam" id="PF11528">
    <property type="entry name" value="DUF3224"/>
    <property type="match status" value="1"/>
</dbReference>
<feature type="region of interest" description="Disordered" evidence="1">
    <location>
        <begin position="112"/>
        <end position="148"/>
    </location>
</feature>
<dbReference type="GeneID" id="25991491"/>
<dbReference type="EMBL" id="ALBS01000085">
    <property type="protein sequence ID" value="EJT50871.1"/>
    <property type="molecule type" value="Genomic_DNA"/>
</dbReference>
<reference evidence="2 3" key="1">
    <citation type="journal article" date="2012" name="Eukaryot. Cell">
        <title>Draft genome sequence of CBS 2479, the standard type strain of Trichosporon asahii.</title>
        <authorList>
            <person name="Yang R.Y."/>
            <person name="Li H.T."/>
            <person name="Zhu H."/>
            <person name="Zhou G.P."/>
            <person name="Wang M."/>
            <person name="Wang L."/>
        </authorList>
    </citation>
    <scope>NUCLEOTIDE SEQUENCE [LARGE SCALE GENOMIC DNA]</scope>
    <source>
        <strain evidence="3">ATCC 90039 / CBS 2479 / JCM 2466 / KCTC 7840 / NCYC 2677 / UAMH 7654</strain>
    </source>
</reference>
<dbReference type="SUPFAM" id="SSF159238">
    <property type="entry name" value="SO1590-like"/>
    <property type="match status" value="1"/>
</dbReference>
<name>J5TGX8_TRIAS</name>
<proteinExistence type="predicted"/>
<evidence type="ECO:0000313" key="3">
    <source>
        <dbReference type="Proteomes" id="UP000002748"/>
    </source>
</evidence>
<dbReference type="HOGENOM" id="CLU_1760074_0_0_1"/>
<dbReference type="RefSeq" id="XP_014181640.1">
    <property type="nucleotide sequence ID" value="XM_014326165.1"/>
</dbReference>
<sequence>MSQNISIKFTSKPWKVTPSQHAHAVNHDTAGADYEFNSDDMKGKGCGSYVITYIPNKNDDGEPKRDGTDHFAYDGQILFEGTIKGKEGAIMIRERGEAKDGQFKSEWVWFPQSGSGQLQGTAGEGQFQTKKDSGNSLSADFKGQVSFP</sequence>
<dbReference type="KEGG" id="tasa:A1Q1_07979"/>
<evidence type="ECO:0000256" key="1">
    <source>
        <dbReference type="SAM" id="MobiDB-lite"/>
    </source>
</evidence>
<dbReference type="InterPro" id="IPR021607">
    <property type="entry name" value="DUF3224"/>
</dbReference>
<dbReference type="Gene3D" id="2.40.350.10">
    <property type="entry name" value="SO1590-like"/>
    <property type="match status" value="1"/>
</dbReference>
<organism evidence="2 3">
    <name type="scientific">Trichosporon asahii var. asahii (strain ATCC 90039 / CBS 2479 / JCM 2466 / KCTC 7840 / NBRC 103889/ NCYC 2677 / UAMH 7654)</name>
    <name type="common">Yeast</name>
    <dbReference type="NCBI Taxonomy" id="1186058"/>
    <lineage>
        <taxon>Eukaryota</taxon>
        <taxon>Fungi</taxon>
        <taxon>Dikarya</taxon>
        <taxon>Basidiomycota</taxon>
        <taxon>Agaricomycotina</taxon>
        <taxon>Tremellomycetes</taxon>
        <taxon>Trichosporonales</taxon>
        <taxon>Trichosporonaceae</taxon>
        <taxon>Trichosporon</taxon>
    </lineage>
</organism>
<dbReference type="InterPro" id="IPR023159">
    <property type="entry name" value="SO1590-like_sf"/>
</dbReference>
<evidence type="ECO:0000313" key="2">
    <source>
        <dbReference type="EMBL" id="EJT50871.1"/>
    </source>
</evidence>
<gene>
    <name evidence="2" type="ORF">A1Q1_07979</name>
</gene>